<feature type="region of interest" description="Disordered" evidence="1">
    <location>
        <begin position="448"/>
        <end position="470"/>
    </location>
</feature>
<evidence type="ECO:0000256" key="1">
    <source>
        <dbReference type="SAM" id="MobiDB-lite"/>
    </source>
</evidence>
<proteinExistence type="predicted"/>
<reference evidence="2 3" key="1">
    <citation type="submission" date="2022-06" db="EMBL/GenBank/DDBJ databases">
        <title>Paraconexibacter antarcticus.</title>
        <authorList>
            <person name="Kim C.S."/>
        </authorList>
    </citation>
    <scope>NUCLEOTIDE SEQUENCE [LARGE SCALE GENOMIC DNA]</scope>
    <source>
        <strain evidence="2 3">02-257</strain>
    </source>
</reference>
<name>A0ABY5DV16_9ACTN</name>
<keyword evidence="3" id="KW-1185">Reference proteome</keyword>
<sequence length="470" mass="49814">MLVLGAVMVWFTFWVIGTRQTQHQVKASFASAFNLAPGLAILIDGQEVGKIGHVRYDNGKALVTIGINDKEFWPLHQGTKVISRWGTTIGNGTRKLDLVPGPATAPAIPQGGIIPTADTQPAVDVDLILNALNSKVRRNLSSWQKGMGDSFKGKEKDLGALLDQADDGTNAAADLLSDLGTDSFALKGLITNGQRATSILAGRDNAVRNLVTVASRTFQTFASNTQGTQASIDELSPTLRQARSTLQRTDQSIGNLDQLVTELRPGAKALRPLAAAARPAFADLRQIVPSTLSTLRTGREAAPSIRALLAQGTPFVTRAAPVLTDLAPMFSCVRPYAPETGGALVNLEESHGTYDLEPSRRSGVVDPSDPVAYTGPAVRVNGKTYYQSHGLRAEVQASSSSLEKPSESKLVSTGTGLGIKMYAFPRPPGLNAGQPMLMPECGITKDALDASKDPESESNMAAYAKSKGGR</sequence>
<dbReference type="PANTHER" id="PTHR33371:SF4">
    <property type="entry name" value="INTERMEMBRANE PHOSPHOLIPID TRANSPORT SYSTEM BINDING PROTEIN MLAD"/>
    <property type="match status" value="1"/>
</dbReference>
<dbReference type="RefSeq" id="WP_254572100.1">
    <property type="nucleotide sequence ID" value="NZ_CP098502.1"/>
</dbReference>
<gene>
    <name evidence="2" type="ORF">NBH00_04200</name>
</gene>
<dbReference type="EMBL" id="CP098502">
    <property type="protein sequence ID" value="UTI65419.1"/>
    <property type="molecule type" value="Genomic_DNA"/>
</dbReference>
<organism evidence="2 3">
    <name type="scientific">Paraconexibacter antarcticus</name>
    <dbReference type="NCBI Taxonomy" id="2949664"/>
    <lineage>
        <taxon>Bacteria</taxon>
        <taxon>Bacillati</taxon>
        <taxon>Actinomycetota</taxon>
        <taxon>Thermoleophilia</taxon>
        <taxon>Solirubrobacterales</taxon>
        <taxon>Paraconexibacteraceae</taxon>
        <taxon>Paraconexibacter</taxon>
    </lineage>
</organism>
<protein>
    <recommendedName>
        <fullName evidence="4">MCE family protein</fullName>
    </recommendedName>
</protein>
<dbReference type="InterPro" id="IPR052336">
    <property type="entry name" value="MlaD_Phospholipid_Transporter"/>
</dbReference>
<evidence type="ECO:0000313" key="2">
    <source>
        <dbReference type="EMBL" id="UTI65419.1"/>
    </source>
</evidence>
<evidence type="ECO:0008006" key="4">
    <source>
        <dbReference type="Google" id="ProtNLM"/>
    </source>
</evidence>
<evidence type="ECO:0000313" key="3">
    <source>
        <dbReference type="Proteomes" id="UP001056035"/>
    </source>
</evidence>
<dbReference type="Proteomes" id="UP001056035">
    <property type="component" value="Chromosome"/>
</dbReference>
<dbReference type="PANTHER" id="PTHR33371">
    <property type="entry name" value="INTERMEMBRANE PHOSPHOLIPID TRANSPORT SYSTEM BINDING PROTEIN MLAD-RELATED"/>
    <property type="match status" value="1"/>
</dbReference>
<accession>A0ABY5DV16</accession>